<feature type="compositionally biased region" description="Low complexity" evidence="1">
    <location>
        <begin position="42"/>
        <end position="64"/>
    </location>
</feature>
<keyword evidence="3" id="KW-1185">Reference proteome</keyword>
<evidence type="ECO:0000256" key="1">
    <source>
        <dbReference type="SAM" id="MobiDB-lite"/>
    </source>
</evidence>
<evidence type="ECO:0008006" key="4">
    <source>
        <dbReference type="Google" id="ProtNLM"/>
    </source>
</evidence>
<evidence type="ECO:0000313" key="2">
    <source>
        <dbReference type="EMBL" id="GFR50612.1"/>
    </source>
</evidence>
<dbReference type="InterPro" id="IPR052927">
    <property type="entry name" value="DCC_oxidoreductase"/>
</dbReference>
<dbReference type="PANTHER" id="PTHR33639">
    <property type="entry name" value="THIOL-DISULFIDE OXIDOREDUCTASE DCC"/>
    <property type="match status" value="1"/>
</dbReference>
<accession>A0AAD3E0G9</accession>
<sequence length="285" mass="30854">MRTPHALEASASTTHASNVPIPRHRTLLRNHRPGIRNGSNITSVPNSRNSTTTSSSTGNMASTSMHGADKGLPPTRDNKNKDDNSSDRGFIDTTSITQNTEHAVDGEGANIKDDFAADRRPVVLYDGVCNFCNGGVNTMLSFDKVPGGSFRFAALQSPTGRRLLVRCGRSPYDISSIVLVEPAQDDDTYGKKYDSNNSSRNGTNGASGTNDGAVRHYIRSEAVLRIARRLAAPLPALAMVGFLMPLRLRDALYNAVAVNRYSLLGRRDVCRLGDAGRYANRFIAD</sequence>
<reference evidence="2 3" key="1">
    <citation type="journal article" date="2021" name="Sci. Rep.">
        <title>Genome sequencing of the multicellular alga Astrephomene provides insights into convergent evolution of germ-soma differentiation.</title>
        <authorList>
            <person name="Yamashita S."/>
            <person name="Yamamoto K."/>
            <person name="Matsuzaki R."/>
            <person name="Suzuki S."/>
            <person name="Yamaguchi H."/>
            <person name="Hirooka S."/>
            <person name="Minakuchi Y."/>
            <person name="Miyagishima S."/>
            <person name="Kawachi M."/>
            <person name="Toyoda A."/>
            <person name="Nozaki H."/>
        </authorList>
    </citation>
    <scope>NUCLEOTIDE SEQUENCE [LARGE SCALE GENOMIC DNA]</scope>
    <source>
        <strain evidence="2 3">NIES-4017</strain>
    </source>
</reference>
<organism evidence="2 3">
    <name type="scientific">Astrephomene gubernaculifera</name>
    <dbReference type="NCBI Taxonomy" id="47775"/>
    <lineage>
        <taxon>Eukaryota</taxon>
        <taxon>Viridiplantae</taxon>
        <taxon>Chlorophyta</taxon>
        <taxon>core chlorophytes</taxon>
        <taxon>Chlorophyceae</taxon>
        <taxon>CS clade</taxon>
        <taxon>Chlamydomonadales</taxon>
        <taxon>Astrephomenaceae</taxon>
        <taxon>Astrephomene</taxon>
    </lineage>
</organism>
<protein>
    <recommendedName>
        <fullName evidence="4">Thiol-disulfide oxidoreductase DCC</fullName>
    </recommendedName>
</protein>
<dbReference type="GO" id="GO:0015035">
    <property type="term" value="F:protein-disulfide reductase activity"/>
    <property type="evidence" value="ECO:0007669"/>
    <property type="project" value="InterPro"/>
</dbReference>
<dbReference type="PANTHER" id="PTHR33639:SF2">
    <property type="entry name" value="DUF393 DOMAIN-CONTAINING PROTEIN"/>
    <property type="match status" value="1"/>
</dbReference>
<proteinExistence type="predicted"/>
<feature type="region of interest" description="Disordered" evidence="1">
    <location>
        <begin position="1"/>
        <end position="94"/>
    </location>
</feature>
<dbReference type="Pfam" id="PF04134">
    <property type="entry name" value="DCC1-like"/>
    <property type="match status" value="1"/>
</dbReference>
<feature type="compositionally biased region" description="Basic residues" evidence="1">
    <location>
        <begin position="22"/>
        <end position="34"/>
    </location>
</feature>
<feature type="region of interest" description="Disordered" evidence="1">
    <location>
        <begin position="188"/>
        <end position="210"/>
    </location>
</feature>
<comment type="caution">
    <text evidence="2">The sequence shown here is derived from an EMBL/GenBank/DDBJ whole genome shotgun (WGS) entry which is preliminary data.</text>
</comment>
<dbReference type="Proteomes" id="UP001054857">
    <property type="component" value="Unassembled WGS sequence"/>
</dbReference>
<name>A0AAD3E0G9_9CHLO</name>
<evidence type="ECO:0000313" key="3">
    <source>
        <dbReference type="Proteomes" id="UP001054857"/>
    </source>
</evidence>
<feature type="compositionally biased region" description="Basic and acidic residues" evidence="1">
    <location>
        <begin position="76"/>
        <end position="90"/>
    </location>
</feature>
<dbReference type="InterPro" id="IPR007263">
    <property type="entry name" value="DCC1-like"/>
</dbReference>
<gene>
    <name evidence="2" type="ORF">Agub_g12695</name>
</gene>
<dbReference type="AlphaFoldDB" id="A0AAD3E0G9"/>
<dbReference type="EMBL" id="BMAR01000038">
    <property type="protein sequence ID" value="GFR50612.1"/>
    <property type="molecule type" value="Genomic_DNA"/>
</dbReference>
<feature type="compositionally biased region" description="Polar residues" evidence="1">
    <location>
        <begin position="195"/>
        <end position="210"/>
    </location>
</feature>